<evidence type="ECO:0000256" key="1">
    <source>
        <dbReference type="ARBA" id="ARBA00000971"/>
    </source>
</evidence>
<dbReference type="FunFam" id="3.10.50.40:FF:000001">
    <property type="entry name" value="Trigger factor"/>
    <property type="match status" value="1"/>
</dbReference>
<evidence type="ECO:0000256" key="14">
    <source>
        <dbReference type="RuleBase" id="RU003914"/>
    </source>
</evidence>
<protein>
    <recommendedName>
        <fullName evidence="4 12">Trigger factor</fullName>
        <shortName evidence="12">TF</shortName>
        <ecNumber evidence="3 12">5.2.1.8</ecNumber>
    </recommendedName>
    <alternativeName>
        <fullName evidence="11 12">PPIase</fullName>
    </alternativeName>
</protein>
<dbReference type="InterPro" id="IPR001179">
    <property type="entry name" value="PPIase_FKBP_dom"/>
</dbReference>
<dbReference type="InterPro" id="IPR005215">
    <property type="entry name" value="Trig_fac"/>
</dbReference>
<dbReference type="Proteomes" id="UP000010880">
    <property type="component" value="Chromosome"/>
</dbReference>
<evidence type="ECO:0000256" key="10">
    <source>
        <dbReference type="ARBA" id="ARBA00024849"/>
    </source>
</evidence>
<dbReference type="GO" id="GO:0051083">
    <property type="term" value="P:'de novo' cotranslational protein folding"/>
    <property type="evidence" value="ECO:0007669"/>
    <property type="project" value="TreeGrafter"/>
</dbReference>
<feature type="coiled-coil region" evidence="15">
    <location>
        <begin position="260"/>
        <end position="296"/>
    </location>
</feature>
<evidence type="ECO:0000313" key="17">
    <source>
        <dbReference type="EMBL" id="AGB41928.1"/>
    </source>
</evidence>
<dbReference type="InterPro" id="IPR008881">
    <property type="entry name" value="Trigger_fac_ribosome-bd_bac"/>
</dbReference>
<evidence type="ECO:0000256" key="3">
    <source>
        <dbReference type="ARBA" id="ARBA00013194"/>
    </source>
</evidence>
<evidence type="ECO:0000256" key="5">
    <source>
        <dbReference type="ARBA" id="ARBA00022618"/>
    </source>
</evidence>
<keyword evidence="9 12" id="KW-0131">Cell cycle</keyword>
<dbReference type="GO" id="GO:0044183">
    <property type="term" value="F:protein folding chaperone"/>
    <property type="evidence" value="ECO:0007669"/>
    <property type="project" value="TreeGrafter"/>
</dbReference>
<dbReference type="InterPro" id="IPR027304">
    <property type="entry name" value="Trigger_fact/SurA_dom_sf"/>
</dbReference>
<dbReference type="InterPro" id="IPR046357">
    <property type="entry name" value="PPIase_dom_sf"/>
</dbReference>
<dbReference type="RefSeq" id="WP_015327642.1">
    <property type="nucleotide sequence ID" value="NC_019978.1"/>
</dbReference>
<dbReference type="Gene3D" id="1.10.3120.10">
    <property type="entry name" value="Trigger factor, C-terminal domain"/>
    <property type="match status" value="1"/>
</dbReference>
<comment type="function">
    <text evidence="10 12">Involved in protein export. Acts as a chaperone by maintaining the newly synthesized protein in an open conformation. Functions as a peptidyl-prolyl cis-trans isomerase.</text>
</comment>
<keyword evidence="18" id="KW-1185">Reference proteome</keyword>
<accession>L0KCX5</accession>
<dbReference type="GO" id="GO:0005737">
    <property type="term" value="C:cytoplasm"/>
    <property type="evidence" value="ECO:0007669"/>
    <property type="project" value="UniProtKB-SubCell"/>
</dbReference>
<comment type="subcellular location">
    <subcellularLocation>
        <location evidence="12">Cytoplasm</location>
    </subcellularLocation>
    <text evidence="12">About half TF is bound to the ribosome near the polypeptide exit tunnel while the other half is free in the cytoplasm.</text>
</comment>
<dbReference type="STRING" id="748449.Halha_2029"/>
<keyword evidence="6 12" id="KW-0697">Rotamase</keyword>
<evidence type="ECO:0000259" key="16">
    <source>
        <dbReference type="PROSITE" id="PS50059"/>
    </source>
</evidence>
<dbReference type="GO" id="GO:0051301">
    <property type="term" value="P:cell division"/>
    <property type="evidence" value="ECO:0007669"/>
    <property type="project" value="UniProtKB-KW"/>
</dbReference>
<feature type="domain" description="PPIase FKBP-type" evidence="16">
    <location>
        <begin position="163"/>
        <end position="245"/>
    </location>
</feature>
<dbReference type="EMBL" id="CP003359">
    <property type="protein sequence ID" value="AGB41928.1"/>
    <property type="molecule type" value="Genomic_DNA"/>
</dbReference>
<dbReference type="AlphaFoldDB" id="L0KCX5"/>
<dbReference type="HAMAP" id="MF_00303">
    <property type="entry name" value="Trigger_factor_Tig"/>
    <property type="match status" value="1"/>
</dbReference>
<dbReference type="InterPro" id="IPR036611">
    <property type="entry name" value="Trigger_fac_ribosome-bd_sf"/>
</dbReference>
<sequence length="425" mass="48605">MKVNKEQLEGNKVALDVEVNEEKVAEALQQAYKKIVKEVDMPGFRKGKVPRKILEQKYGKEVLHKDALDILIPQGYQEAVQESDLEPIAKPEITDVFIEEGKPATFTAEVEVKPEVELGNYTDLDVEEPNIEVTDEQIEQELEARRQRHSQLVAVDRDIVESGDFTTIDFEGKIDGEVFEGGTAEDYNLEIGSEQFIPGFEDQLVGVKVGQEVEVEVTFPESYHNDDVAGKDAVFTVTVKEIKEKEAPELDDEFAKDLEFDSLADLKDNIKEDLKEREEQRQEREYQNQLVDAVAENSEVDIPETMVENEIENMLNQFKMQAQQQGIEFEQYLQMTGMDENQLREQHREEAENRAKSNLVLEAIAEEEGIEVTEDEIDDRVADIAEQQGQDKDQIKAFLQMQGQLDSLRENLKMQKAIDFLAENN</sequence>
<keyword evidence="5 12" id="KW-0132">Cell division</keyword>
<evidence type="ECO:0000256" key="7">
    <source>
        <dbReference type="ARBA" id="ARBA00023186"/>
    </source>
</evidence>
<dbReference type="PATRIC" id="fig|748449.3.peg.1956"/>
<dbReference type="PROSITE" id="PS50059">
    <property type="entry name" value="FKBP_PPIASE"/>
    <property type="match status" value="1"/>
</dbReference>
<dbReference type="PANTHER" id="PTHR30560">
    <property type="entry name" value="TRIGGER FACTOR CHAPERONE AND PEPTIDYL-PROLYL CIS/TRANS ISOMERASE"/>
    <property type="match status" value="1"/>
</dbReference>
<keyword evidence="15" id="KW-0175">Coiled coil</keyword>
<reference evidence="18" key="1">
    <citation type="submission" date="2012-02" db="EMBL/GenBank/DDBJ databases">
        <title>The complete genome of Halobacteroides halobius DSM 5150.</title>
        <authorList>
            <person name="Lucas S."/>
            <person name="Copeland A."/>
            <person name="Lapidus A."/>
            <person name="Glavina del Rio T."/>
            <person name="Dalin E."/>
            <person name="Tice H."/>
            <person name="Bruce D."/>
            <person name="Goodwin L."/>
            <person name="Pitluck S."/>
            <person name="Peters L."/>
            <person name="Mikhailova N."/>
            <person name="Gu W."/>
            <person name="Kyrpides N."/>
            <person name="Mavromatis K."/>
            <person name="Ivanova N."/>
            <person name="Brettin T."/>
            <person name="Detter J.C."/>
            <person name="Han C."/>
            <person name="Larimer F."/>
            <person name="Land M."/>
            <person name="Hauser L."/>
            <person name="Markowitz V."/>
            <person name="Cheng J.-F."/>
            <person name="Hugenholtz P."/>
            <person name="Woyke T."/>
            <person name="Wu D."/>
            <person name="Tindall B."/>
            <person name="Pomrenke H."/>
            <person name="Brambilla E."/>
            <person name="Klenk H.-P."/>
            <person name="Eisen J.A."/>
        </authorList>
    </citation>
    <scope>NUCLEOTIDE SEQUENCE [LARGE SCALE GENOMIC DNA]</scope>
    <source>
        <strain evidence="18">ATCC 35273 / DSM 5150 / MD-1</strain>
    </source>
</reference>
<dbReference type="GO" id="GO:0043335">
    <property type="term" value="P:protein unfolding"/>
    <property type="evidence" value="ECO:0007669"/>
    <property type="project" value="TreeGrafter"/>
</dbReference>
<dbReference type="Gene3D" id="3.30.70.1050">
    <property type="entry name" value="Trigger factor ribosome-binding domain"/>
    <property type="match status" value="1"/>
</dbReference>
<dbReference type="InterPro" id="IPR008880">
    <property type="entry name" value="Trigger_fac_C"/>
</dbReference>
<dbReference type="PANTHER" id="PTHR30560:SF3">
    <property type="entry name" value="TRIGGER FACTOR-LIKE PROTEIN TIG, CHLOROPLASTIC"/>
    <property type="match status" value="1"/>
</dbReference>
<evidence type="ECO:0000256" key="15">
    <source>
        <dbReference type="SAM" id="Coils"/>
    </source>
</evidence>
<evidence type="ECO:0000256" key="2">
    <source>
        <dbReference type="ARBA" id="ARBA00005464"/>
    </source>
</evidence>
<evidence type="ECO:0000256" key="9">
    <source>
        <dbReference type="ARBA" id="ARBA00023306"/>
    </source>
</evidence>
<evidence type="ECO:0000256" key="8">
    <source>
        <dbReference type="ARBA" id="ARBA00023235"/>
    </source>
</evidence>
<organism evidence="17 18">
    <name type="scientific">Halobacteroides halobius (strain ATCC 35273 / DSM 5150 / MD-1)</name>
    <dbReference type="NCBI Taxonomy" id="748449"/>
    <lineage>
        <taxon>Bacteria</taxon>
        <taxon>Bacillati</taxon>
        <taxon>Bacillota</taxon>
        <taxon>Clostridia</taxon>
        <taxon>Halanaerobiales</taxon>
        <taxon>Halobacteroidaceae</taxon>
        <taxon>Halobacteroides</taxon>
    </lineage>
</organism>
<dbReference type="InterPro" id="IPR037041">
    <property type="entry name" value="Trigger_fac_C_sf"/>
</dbReference>
<evidence type="ECO:0000256" key="6">
    <source>
        <dbReference type="ARBA" id="ARBA00023110"/>
    </source>
</evidence>
<dbReference type="SUPFAM" id="SSF54534">
    <property type="entry name" value="FKBP-like"/>
    <property type="match status" value="1"/>
</dbReference>
<dbReference type="SUPFAM" id="SSF109998">
    <property type="entry name" value="Triger factor/SurA peptide-binding domain-like"/>
    <property type="match status" value="1"/>
</dbReference>
<name>L0KCX5_HALHC</name>
<dbReference type="KEGG" id="hhl:Halha_2029"/>
<keyword evidence="12" id="KW-0963">Cytoplasm</keyword>
<dbReference type="Gene3D" id="3.10.50.40">
    <property type="match status" value="1"/>
</dbReference>
<dbReference type="Pfam" id="PF05697">
    <property type="entry name" value="Trigger_N"/>
    <property type="match status" value="1"/>
</dbReference>
<evidence type="ECO:0000256" key="4">
    <source>
        <dbReference type="ARBA" id="ARBA00016902"/>
    </source>
</evidence>
<dbReference type="NCBIfam" id="TIGR00115">
    <property type="entry name" value="tig"/>
    <property type="match status" value="1"/>
</dbReference>
<dbReference type="Pfam" id="PF00254">
    <property type="entry name" value="FKBP_C"/>
    <property type="match status" value="1"/>
</dbReference>
<dbReference type="GO" id="GO:0003755">
    <property type="term" value="F:peptidyl-prolyl cis-trans isomerase activity"/>
    <property type="evidence" value="ECO:0007669"/>
    <property type="project" value="UniProtKB-UniRule"/>
</dbReference>
<gene>
    <name evidence="12" type="primary">tig</name>
    <name evidence="17" type="ordered locus">Halha_2029</name>
</gene>
<dbReference type="SUPFAM" id="SSF102735">
    <property type="entry name" value="Trigger factor ribosome-binding domain"/>
    <property type="match status" value="1"/>
</dbReference>
<dbReference type="eggNOG" id="COG0544">
    <property type="taxonomic scope" value="Bacteria"/>
</dbReference>
<dbReference type="OrthoDB" id="9767721at2"/>
<proteinExistence type="inferred from homology"/>
<dbReference type="PIRSF" id="PIRSF003095">
    <property type="entry name" value="Trigger_factor"/>
    <property type="match status" value="1"/>
</dbReference>
<evidence type="ECO:0000256" key="12">
    <source>
        <dbReference type="HAMAP-Rule" id="MF_00303"/>
    </source>
</evidence>
<keyword evidence="8 12" id="KW-0413">Isomerase</keyword>
<dbReference type="GO" id="GO:0015031">
    <property type="term" value="P:protein transport"/>
    <property type="evidence" value="ECO:0007669"/>
    <property type="project" value="UniProtKB-UniRule"/>
</dbReference>
<dbReference type="EC" id="5.2.1.8" evidence="3 12"/>
<keyword evidence="7 12" id="KW-0143">Chaperone</keyword>
<comment type="similarity">
    <text evidence="2 12 14">Belongs to the FKBP-type PPIase family. Tig subfamily.</text>
</comment>
<evidence type="ECO:0000256" key="13">
    <source>
        <dbReference type="PROSITE-ProRule" id="PRU00277"/>
    </source>
</evidence>
<dbReference type="GO" id="GO:0043022">
    <property type="term" value="F:ribosome binding"/>
    <property type="evidence" value="ECO:0007669"/>
    <property type="project" value="TreeGrafter"/>
</dbReference>
<dbReference type="Pfam" id="PF05698">
    <property type="entry name" value="Trigger_C"/>
    <property type="match status" value="1"/>
</dbReference>
<comment type="catalytic activity">
    <reaction evidence="1 12 13">
        <text>[protein]-peptidylproline (omega=180) = [protein]-peptidylproline (omega=0)</text>
        <dbReference type="Rhea" id="RHEA:16237"/>
        <dbReference type="Rhea" id="RHEA-COMP:10747"/>
        <dbReference type="Rhea" id="RHEA-COMP:10748"/>
        <dbReference type="ChEBI" id="CHEBI:83833"/>
        <dbReference type="ChEBI" id="CHEBI:83834"/>
        <dbReference type="EC" id="5.2.1.8"/>
    </reaction>
</comment>
<dbReference type="HOGENOM" id="CLU_033058_3_2_9"/>
<evidence type="ECO:0000256" key="11">
    <source>
        <dbReference type="ARBA" id="ARBA00029986"/>
    </source>
</evidence>
<comment type="domain">
    <text evidence="12">Consists of 3 domains; the N-terminus binds the ribosome, the middle domain has PPIase activity, while the C-terminus has intrinsic chaperone activity on its own.</text>
</comment>
<evidence type="ECO:0000313" key="18">
    <source>
        <dbReference type="Proteomes" id="UP000010880"/>
    </source>
</evidence>